<feature type="chain" id="PRO_5045490266" evidence="4">
    <location>
        <begin position="21"/>
        <end position="271"/>
    </location>
</feature>
<keyword evidence="2" id="KW-0456">Lyase</keyword>
<keyword evidence="7" id="KW-1185">Reference proteome</keyword>
<evidence type="ECO:0000259" key="5">
    <source>
        <dbReference type="Pfam" id="PF01965"/>
    </source>
</evidence>
<dbReference type="PANTHER" id="PTHR48094:SF11">
    <property type="entry name" value="GLUTATHIONE-INDEPENDENT GLYOXALASE HSP31-RELATED"/>
    <property type="match status" value="1"/>
</dbReference>
<accession>A0ABU5HG01</accession>
<dbReference type="EMBL" id="JAXIVS010000018">
    <property type="protein sequence ID" value="MDY7232171.1"/>
    <property type="molecule type" value="Genomic_DNA"/>
</dbReference>
<dbReference type="SUPFAM" id="SSF52317">
    <property type="entry name" value="Class I glutamine amidotransferase-like"/>
    <property type="match status" value="1"/>
</dbReference>
<evidence type="ECO:0000256" key="4">
    <source>
        <dbReference type="SAM" id="SignalP"/>
    </source>
</evidence>
<evidence type="ECO:0000313" key="6">
    <source>
        <dbReference type="EMBL" id="MDY7232171.1"/>
    </source>
</evidence>
<comment type="caution">
    <text evidence="6">The sequence shown here is derived from an EMBL/GenBank/DDBJ whole genome shotgun (WGS) entry which is preliminary data.</text>
</comment>
<reference evidence="6 7" key="1">
    <citation type="submission" date="2023-12" db="EMBL/GenBank/DDBJ databases">
        <title>the genome sequence of Hyalangium sp. s54d21.</title>
        <authorList>
            <person name="Zhang X."/>
        </authorList>
    </citation>
    <scope>NUCLEOTIDE SEQUENCE [LARGE SCALE GENOMIC DNA]</scope>
    <source>
        <strain evidence="7">s54d21</strain>
    </source>
</reference>
<dbReference type="InterPro" id="IPR050325">
    <property type="entry name" value="Prot/Nucl_acid_deglycase"/>
</dbReference>
<evidence type="ECO:0000256" key="2">
    <source>
        <dbReference type="ARBA" id="ARBA00023239"/>
    </source>
</evidence>
<keyword evidence="1" id="KW-0346">Stress response</keyword>
<dbReference type="Proteomes" id="UP001291309">
    <property type="component" value="Unassembled WGS sequence"/>
</dbReference>
<proteinExistence type="inferred from homology"/>
<feature type="domain" description="DJ-1/PfpI" evidence="5">
    <location>
        <begin position="55"/>
        <end position="251"/>
    </location>
</feature>
<dbReference type="InterPro" id="IPR002818">
    <property type="entry name" value="DJ-1/PfpI"/>
</dbReference>
<dbReference type="Pfam" id="PF01965">
    <property type="entry name" value="DJ-1_PfpI"/>
    <property type="match status" value="1"/>
</dbReference>
<evidence type="ECO:0000313" key="7">
    <source>
        <dbReference type="Proteomes" id="UP001291309"/>
    </source>
</evidence>
<feature type="signal peptide" evidence="4">
    <location>
        <begin position="1"/>
        <end position="20"/>
    </location>
</feature>
<gene>
    <name evidence="6" type="ORF">SYV04_37630</name>
</gene>
<keyword evidence="6" id="KW-0315">Glutamine amidotransferase</keyword>
<evidence type="ECO:0000256" key="3">
    <source>
        <dbReference type="ARBA" id="ARBA00038493"/>
    </source>
</evidence>
<dbReference type="Gene3D" id="3.40.50.880">
    <property type="match status" value="1"/>
</dbReference>
<evidence type="ECO:0000256" key="1">
    <source>
        <dbReference type="ARBA" id="ARBA00023016"/>
    </source>
</evidence>
<dbReference type="PANTHER" id="PTHR48094">
    <property type="entry name" value="PROTEIN/NUCLEIC ACID DEGLYCASE DJ-1-RELATED"/>
    <property type="match status" value="1"/>
</dbReference>
<keyword evidence="4" id="KW-0732">Signal</keyword>
<sequence length="271" mass="28787">MSTPSCLALLTLLVSTPVLAANDATAGGAERKHAMKMLIVLTSHDQLGNTGRKTGFYLSELTHSLDVFQRAGIEVDLASPKGGLPPMDGVDRGDAINKTFLEDKGWMARLEKTTRLEDVDPSRYDAVYVPGGHGTMYDLPDNARLQAILAAVYTRGGVVAAVCHGPAALVNVKLEDGSYLVAGKSVSSFTDEEETAMKLTQAMPFLLESKLRERGGRFGKAPNFKPHVATAERLVTGQNPASAAGVASEVVRLMRAVPITAPRAAATVEAR</sequence>
<dbReference type="RefSeq" id="WP_321550885.1">
    <property type="nucleotide sequence ID" value="NZ_JAXIVS010000018.1"/>
</dbReference>
<name>A0ABU5HG01_9BACT</name>
<dbReference type="InterPro" id="IPR029062">
    <property type="entry name" value="Class_I_gatase-like"/>
</dbReference>
<comment type="similarity">
    <text evidence="3">Belongs to the peptidase C56 family. HSP31-like subfamily.</text>
</comment>
<organism evidence="6 7">
    <name type="scientific">Hyalangium rubrum</name>
    <dbReference type="NCBI Taxonomy" id="3103134"/>
    <lineage>
        <taxon>Bacteria</taxon>
        <taxon>Pseudomonadati</taxon>
        <taxon>Myxococcota</taxon>
        <taxon>Myxococcia</taxon>
        <taxon>Myxococcales</taxon>
        <taxon>Cystobacterineae</taxon>
        <taxon>Archangiaceae</taxon>
        <taxon>Hyalangium</taxon>
    </lineage>
</organism>
<protein>
    <submittedName>
        <fullName evidence="6">Type 1 glutamine amidotransferase domain-containing protein</fullName>
    </submittedName>
</protein>
<dbReference type="CDD" id="cd03141">
    <property type="entry name" value="GATase1_Hsp31_like"/>
    <property type="match status" value="1"/>
</dbReference>